<evidence type="ECO:0000256" key="11">
    <source>
        <dbReference type="ARBA" id="ARBA00022989"/>
    </source>
</evidence>
<dbReference type="GO" id="GO:0071555">
    <property type="term" value="P:cell wall organization"/>
    <property type="evidence" value="ECO:0007669"/>
    <property type="project" value="UniProtKB-KW"/>
</dbReference>
<dbReference type="EC" id="3.4.16.4" evidence="16"/>
<dbReference type="PANTHER" id="PTHR30627">
    <property type="entry name" value="PEPTIDOGLYCAN D,D-TRANSPEPTIDASE"/>
    <property type="match status" value="1"/>
</dbReference>
<dbReference type="UniPathway" id="UPA00219"/>
<dbReference type="GO" id="GO:0008955">
    <property type="term" value="F:peptidoglycan glycosyltransferase activity"/>
    <property type="evidence" value="ECO:0007669"/>
    <property type="project" value="InterPro"/>
</dbReference>
<protein>
    <recommendedName>
        <fullName evidence="16">Peptidoglycan D,D-transpeptidase FtsI</fullName>
        <ecNumber evidence="16">3.4.16.4</ecNumber>
    </recommendedName>
    <alternativeName>
        <fullName evidence="16">Penicillin-binding protein 3</fullName>
        <shortName evidence="16">PBP-3</shortName>
    </alternativeName>
</protein>
<dbReference type="InterPro" id="IPR001460">
    <property type="entry name" value="PCN-bd_Tpept"/>
</dbReference>
<keyword evidence="6 16" id="KW-0645">Protease</keyword>
<feature type="domain" description="Penicillin-binding protein dimerisation" evidence="18">
    <location>
        <begin position="53"/>
        <end position="201"/>
    </location>
</feature>
<dbReference type="Gene3D" id="3.40.710.10">
    <property type="entry name" value="DD-peptidase/beta-lactamase superfamily"/>
    <property type="match status" value="1"/>
</dbReference>
<keyword evidence="4 16" id="KW-0132">Cell division</keyword>
<comment type="function">
    <text evidence="16">Catalyzes cross-linking of the peptidoglycan cell wall at the division septum.</text>
</comment>
<proteinExistence type="inferred from homology"/>
<organism evidence="19 21">
    <name type="scientific">Legionella feeleii</name>
    <dbReference type="NCBI Taxonomy" id="453"/>
    <lineage>
        <taxon>Bacteria</taxon>
        <taxon>Pseudomonadati</taxon>
        <taxon>Pseudomonadota</taxon>
        <taxon>Gammaproteobacteria</taxon>
        <taxon>Legionellales</taxon>
        <taxon>Legionellaceae</taxon>
        <taxon>Legionella</taxon>
    </lineage>
</organism>
<evidence type="ECO:0000313" key="21">
    <source>
        <dbReference type="Proteomes" id="UP000054698"/>
    </source>
</evidence>
<dbReference type="Proteomes" id="UP000054698">
    <property type="component" value="Unassembled WGS sequence"/>
</dbReference>
<evidence type="ECO:0000313" key="19">
    <source>
        <dbReference type="EMBL" id="KTC94970.1"/>
    </source>
</evidence>
<keyword evidence="8 16" id="KW-0378">Hydrolase</keyword>
<dbReference type="Pfam" id="PF00905">
    <property type="entry name" value="Transpeptidase"/>
    <property type="match status" value="1"/>
</dbReference>
<dbReference type="EMBL" id="LNYB01000085">
    <property type="protein sequence ID" value="KTC94970.1"/>
    <property type="molecule type" value="Genomic_DNA"/>
</dbReference>
<evidence type="ECO:0000256" key="3">
    <source>
        <dbReference type="ARBA" id="ARBA00022519"/>
    </source>
</evidence>
<evidence type="ECO:0000313" key="20">
    <source>
        <dbReference type="EMBL" id="SPX60778.1"/>
    </source>
</evidence>
<dbReference type="Gene3D" id="3.30.450.330">
    <property type="match status" value="1"/>
</dbReference>
<dbReference type="GO" id="GO:0009252">
    <property type="term" value="P:peptidoglycan biosynthetic process"/>
    <property type="evidence" value="ECO:0007669"/>
    <property type="project" value="UniProtKB-UniRule"/>
</dbReference>
<comment type="catalytic activity">
    <reaction evidence="16">
        <text>Preferential cleavage: (Ac)2-L-Lys-D-Ala-|-D-Ala. Also transpeptidation of peptidyl-alanyl moieties that are N-acyl substituents of D-alanine.</text>
        <dbReference type="EC" id="3.4.16.4"/>
    </reaction>
</comment>
<keyword evidence="15 16" id="KW-0961">Cell wall biogenesis/degradation</keyword>
<dbReference type="OrthoDB" id="9766847at2"/>
<dbReference type="Gene3D" id="1.10.150.770">
    <property type="match status" value="1"/>
</dbReference>
<keyword evidence="13 16" id="KW-0717">Septation</keyword>
<evidence type="ECO:0000313" key="22">
    <source>
        <dbReference type="Proteomes" id="UP000251942"/>
    </source>
</evidence>
<evidence type="ECO:0000256" key="7">
    <source>
        <dbReference type="ARBA" id="ARBA00022692"/>
    </source>
</evidence>
<dbReference type="GO" id="GO:0000917">
    <property type="term" value="P:division septum assembly"/>
    <property type="evidence" value="ECO:0007669"/>
    <property type="project" value="UniProtKB-KW"/>
</dbReference>
<keyword evidence="12 16" id="KW-0472">Membrane</keyword>
<keyword evidence="2 16" id="KW-1003">Cell membrane</keyword>
<dbReference type="InterPro" id="IPR005311">
    <property type="entry name" value="PBP_dimer"/>
</dbReference>
<keyword evidence="20" id="KW-0808">Transferase</keyword>
<dbReference type="STRING" id="453.Lfee_2634"/>
<dbReference type="RefSeq" id="WP_058447473.1">
    <property type="nucleotide sequence ID" value="NZ_CAAAHT010000026.1"/>
</dbReference>
<evidence type="ECO:0000256" key="1">
    <source>
        <dbReference type="ARBA" id="ARBA00004370"/>
    </source>
</evidence>
<gene>
    <name evidence="16 19" type="primary">ftsI</name>
    <name evidence="19" type="ORF">Lfee_2634</name>
    <name evidence="20" type="ORF">NCTC12022_01514</name>
</gene>
<dbReference type="GO" id="GO:0008658">
    <property type="term" value="F:penicillin binding"/>
    <property type="evidence" value="ECO:0007669"/>
    <property type="project" value="InterPro"/>
</dbReference>
<dbReference type="InterPro" id="IPR050515">
    <property type="entry name" value="Beta-lactam/transpept"/>
</dbReference>
<dbReference type="SUPFAM" id="SSF56601">
    <property type="entry name" value="beta-lactamase/transpeptidase-like"/>
    <property type="match status" value="1"/>
</dbReference>
<reference evidence="19 21" key="1">
    <citation type="submission" date="2015-11" db="EMBL/GenBank/DDBJ databases">
        <title>Genomic analysis of 38 Legionella species identifies large and diverse effector repertoires.</title>
        <authorList>
            <person name="Burstein D."/>
            <person name="Amaro F."/>
            <person name="Zusman T."/>
            <person name="Lifshitz Z."/>
            <person name="Cohen O."/>
            <person name="Gilbert J.A."/>
            <person name="Pupko T."/>
            <person name="Shuman H.A."/>
            <person name="Segal G."/>
        </authorList>
    </citation>
    <scope>NUCLEOTIDE SEQUENCE [LARGE SCALE GENOMIC DNA]</scope>
    <source>
        <strain evidence="19 21">WO-44C</strain>
    </source>
</reference>
<evidence type="ECO:0000256" key="13">
    <source>
        <dbReference type="ARBA" id="ARBA00023210"/>
    </source>
</evidence>
<evidence type="ECO:0000256" key="15">
    <source>
        <dbReference type="ARBA" id="ARBA00023316"/>
    </source>
</evidence>
<keyword evidence="10 16" id="KW-0573">Peptidoglycan synthesis</keyword>
<keyword evidence="11 16" id="KW-1133">Transmembrane helix</keyword>
<keyword evidence="7 16" id="KW-0812">Transmembrane</keyword>
<comment type="pathway">
    <text evidence="16">Cell wall biogenesis; peptidoglycan biosynthesis.</text>
</comment>
<dbReference type="GO" id="GO:0009002">
    <property type="term" value="F:serine-type D-Ala-D-Ala carboxypeptidase activity"/>
    <property type="evidence" value="ECO:0007669"/>
    <property type="project" value="UniProtKB-UniRule"/>
</dbReference>
<evidence type="ECO:0000256" key="2">
    <source>
        <dbReference type="ARBA" id="ARBA00022475"/>
    </source>
</evidence>
<feature type="domain" description="Penicillin-binding protein transpeptidase" evidence="17">
    <location>
        <begin position="242"/>
        <end position="538"/>
    </location>
</feature>
<dbReference type="GO" id="GO:0043093">
    <property type="term" value="P:FtsZ-dependent cytokinesis"/>
    <property type="evidence" value="ECO:0007669"/>
    <property type="project" value="UniProtKB-UniRule"/>
</dbReference>
<dbReference type="InterPro" id="IPR037532">
    <property type="entry name" value="FtsI_transpept"/>
</dbReference>
<dbReference type="Gene3D" id="3.90.1310.10">
    <property type="entry name" value="Penicillin-binding protein 2a (Domain 2)"/>
    <property type="match status" value="1"/>
</dbReference>
<dbReference type="Pfam" id="PF03717">
    <property type="entry name" value="PBP_dimer"/>
    <property type="match status" value="1"/>
</dbReference>
<keyword evidence="9 16" id="KW-0133">Cell shape</keyword>
<evidence type="ECO:0000256" key="4">
    <source>
        <dbReference type="ARBA" id="ARBA00022618"/>
    </source>
</evidence>
<dbReference type="GO" id="GO:0005886">
    <property type="term" value="C:plasma membrane"/>
    <property type="evidence" value="ECO:0007669"/>
    <property type="project" value="UniProtKB-SubCell"/>
</dbReference>
<dbReference type="Proteomes" id="UP000251942">
    <property type="component" value="Unassembled WGS sequence"/>
</dbReference>
<comment type="subcellular location">
    <subcellularLocation>
        <location evidence="16">Cell inner membrane</location>
        <topology evidence="16">Single-pass membrane protein</topology>
    </subcellularLocation>
    <subcellularLocation>
        <location evidence="1">Membrane</location>
    </subcellularLocation>
</comment>
<dbReference type="EMBL" id="UASS01000012">
    <property type="protein sequence ID" value="SPX60778.1"/>
    <property type="molecule type" value="Genomic_DNA"/>
</dbReference>
<dbReference type="InterPro" id="IPR036138">
    <property type="entry name" value="PBP_dimer_sf"/>
</dbReference>
<dbReference type="PATRIC" id="fig|453.4.peg.2885"/>
<keyword evidence="14 16" id="KW-0131">Cell cycle</keyword>
<keyword evidence="21" id="KW-1185">Reference proteome</keyword>
<dbReference type="HAMAP" id="MF_02080">
    <property type="entry name" value="FtsI_transpept"/>
    <property type="match status" value="1"/>
</dbReference>
<dbReference type="PANTHER" id="PTHR30627:SF1">
    <property type="entry name" value="PEPTIDOGLYCAN D,D-TRANSPEPTIDASE FTSI"/>
    <property type="match status" value="1"/>
</dbReference>
<dbReference type="SUPFAM" id="SSF56519">
    <property type="entry name" value="Penicillin binding protein dimerisation domain"/>
    <property type="match status" value="1"/>
</dbReference>
<evidence type="ECO:0000256" key="14">
    <source>
        <dbReference type="ARBA" id="ARBA00023306"/>
    </source>
</evidence>
<dbReference type="GO" id="GO:0008360">
    <property type="term" value="P:regulation of cell shape"/>
    <property type="evidence" value="ECO:0007669"/>
    <property type="project" value="UniProtKB-KW"/>
</dbReference>
<evidence type="ECO:0000256" key="10">
    <source>
        <dbReference type="ARBA" id="ARBA00022984"/>
    </source>
</evidence>
<evidence type="ECO:0000256" key="9">
    <source>
        <dbReference type="ARBA" id="ARBA00022960"/>
    </source>
</evidence>
<dbReference type="GO" id="GO:0006508">
    <property type="term" value="P:proteolysis"/>
    <property type="evidence" value="ECO:0007669"/>
    <property type="project" value="UniProtKB-KW"/>
</dbReference>
<evidence type="ECO:0000256" key="5">
    <source>
        <dbReference type="ARBA" id="ARBA00022645"/>
    </source>
</evidence>
<name>A0A0W0THC7_9GAMM</name>
<dbReference type="InterPro" id="IPR012338">
    <property type="entry name" value="Beta-lactam/transpept-like"/>
</dbReference>
<feature type="active site" description="Acyl-ester intermediate" evidence="16">
    <location>
        <position position="289"/>
    </location>
</feature>
<evidence type="ECO:0000256" key="16">
    <source>
        <dbReference type="HAMAP-Rule" id="MF_02080"/>
    </source>
</evidence>
<sequence length="554" mass="60589">MKTNGHQARLVVVSFFFILLLAVLVWRMLDLTVLHRQFLLGQGEARSIRTIDIPAYRGMITDRQGSPLAVSTPVQSVWVNPKVFSPNAKQLAALSRLLNAPSQRIVARVRRASSREFLYLHRQLPPTLAKKIEQLKIPGVNFQQEFKRYYPEAESTAQLIGFTNIDDAGLEGLELAYQDWLMGINGKKRVVKDRTGQIVDELGVLKEPRPGHDLPLSIDKRIQYLAYHELQLTLEKFAAKSGSVVVVDAQNGEILAAANYPSFNPNARGRYTRDSYRNKAITDVFEPGSVIKPFSIASALGSGLVKPEDIIDTRPSWMIVHGHTIRDVHNYGVLDVTGVLQHSSNVGVTKMILLSPPEQLIGLLQRSGFGQRTESGYPGESDGAMVKAKDANPFVLATLGFGYGLSVTALQLAKGYLIFANKGRLLPITLLHNETTTAGEQVLDEKTASQVLAMMEAVLGNEGTGKLARIPGYRVAGKTGTARIAGKNGYEANRHIASFVGIAPVSQPRLVVVVVIHEPTRNSYYGAAVAAPLFAQVMSGALRILEVPPDKTTT</sequence>
<evidence type="ECO:0000256" key="6">
    <source>
        <dbReference type="ARBA" id="ARBA00022670"/>
    </source>
</evidence>
<keyword evidence="3 16" id="KW-0997">Cell inner membrane</keyword>
<keyword evidence="5 16" id="KW-0121">Carboxypeptidase</keyword>
<feature type="transmembrane region" description="Helical" evidence="16">
    <location>
        <begin position="12"/>
        <end position="29"/>
    </location>
</feature>
<evidence type="ECO:0000256" key="8">
    <source>
        <dbReference type="ARBA" id="ARBA00022801"/>
    </source>
</evidence>
<evidence type="ECO:0000259" key="17">
    <source>
        <dbReference type="Pfam" id="PF00905"/>
    </source>
</evidence>
<evidence type="ECO:0000259" key="18">
    <source>
        <dbReference type="Pfam" id="PF03717"/>
    </source>
</evidence>
<accession>A0A0W0THC7</accession>
<evidence type="ECO:0000256" key="12">
    <source>
        <dbReference type="ARBA" id="ARBA00023136"/>
    </source>
</evidence>
<reference evidence="20 22" key="2">
    <citation type="submission" date="2018-06" db="EMBL/GenBank/DDBJ databases">
        <authorList>
            <consortium name="Pathogen Informatics"/>
            <person name="Doyle S."/>
        </authorList>
    </citation>
    <scope>NUCLEOTIDE SEQUENCE [LARGE SCALE GENOMIC DNA]</scope>
    <source>
        <strain evidence="20 22">NCTC12022</strain>
    </source>
</reference>
<keyword evidence="20" id="KW-0328">Glycosyltransferase</keyword>
<comment type="similarity">
    <text evidence="16">Belongs to the transpeptidase family. FtsI subfamily.</text>
</comment>
<dbReference type="AlphaFoldDB" id="A0A0W0THC7"/>